<dbReference type="FunFam" id="3.40.50.300:FF:000016">
    <property type="entry name" value="Oligopeptide ABC transporter ATP-binding component"/>
    <property type="match status" value="1"/>
</dbReference>
<evidence type="ECO:0000313" key="9">
    <source>
        <dbReference type="EMBL" id="PJM74651.1"/>
    </source>
</evidence>
<evidence type="ECO:0000313" key="10">
    <source>
        <dbReference type="Proteomes" id="UP000231451"/>
    </source>
</evidence>
<keyword evidence="5" id="KW-0547">Nucleotide-binding</keyword>
<dbReference type="Gene3D" id="3.40.50.300">
    <property type="entry name" value="P-loop containing nucleotide triphosphate hydrolases"/>
    <property type="match status" value="2"/>
</dbReference>
<dbReference type="EMBL" id="PEBK01000009">
    <property type="protein sequence ID" value="PJM74651.1"/>
    <property type="molecule type" value="Genomic_DNA"/>
</dbReference>
<feature type="domain" description="ABC transporter" evidence="8">
    <location>
        <begin position="4"/>
        <end position="253"/>
    </location>
</feature>
<feature type="domain" description="ABC transporter" evidence="8">
    <location>
        <begin position="368"/>
        <end position="610"/>
    </location>
</feature>
<dbReference type="PANTHER" id="PTHR43297">
    <property type="entry name" value="OLIGOPEPTIDE TRANSPORT ATP-BINDING PROTEIN APPD"/>
    <property type="match status" value="1"/>
</dbReference>
<comment type="subcellular location">
    <subcellularLocation>
        <location evidence="1">Cell membrane</location>
        <topology evidence="1">Peripheral membrane protein</topology>
    </subcellularLocation>
</comment>
<dbReference type="PANTHER" id="PTHR43297:SF2">
    <property type="entry name" value="DIPEPTIDE TRANSPORT ATP-BINDING PROTEIN DPPD"/>
    <property type="match status" value="1"/>
</dbReference>
<protein>
    <submittedName>
        <fullName evidence="9">ABC transporter ATP-binding protein</fullName>
    </submittedName>
</protein>
<evidence type="ECO:0000259" key="8">
    <source>
        <dbReference type="PROSITE" id="PS50893"/>
    </source>
</evidence>
<reference evidence="9 10" key="1">
    <citation type="submission" date="2017-10" db="EMBL/GenBank/DDBJ databases">
        <title>Draft genome sequences of strains TRE 1, TRE 9, TRE H and TRI 7, isolated from tamarins, belonging to four potential novel Bifidobacterium species.</title>
        <authorList>
            <person name="Mattarelli P."/>
            <person name="Modesto M."/>
            <person name="Puglisi E."/>
            <person name="Morelli L."/>
            <person name="Spezio C."/>
            <person name="Bonetti A."/>
            <person name="Sandri C."/>
        </authorList>
    </citation>
    <scope>NUCLEOTIDE SEQUENCE [LARGE SCALE GENOMIC DNA]</scope>
    <source>
        <strain evidence="10">TRI7</strain>
    </source>
</reference>
<dbReference type="NCBIfam" id="TIGR01727">
    <property type="entry name" value="oligo_HPY"/>
    <property type="match status" value="1"/>
</dbReference>
<dbReference type="GO" id="GO:0005886">
    <property type="term" value="C:plasma membrane"/>
    <property type="evidence" value="ECO:0007669"/>
    <property type="project" value="UniProtKB-SubCell"/>
</dbReference>
<dbReference type="InterPro" id="IPR003593">
    <property type="entry name" value="AAA+_ATPase"/>
</dbReference>
<dbReference type="SMART" id="SM00382">
    <property type="entry name" value="AAA"/>
    <property type="match status" value="2"/>
</dbReference>
<keyword evidence="10" id="KW-1185">Reference proteome</keyword>
<proteinExistence type="inferred from homology"/>
<evidence type="ECO:0000256" key="3">
    <source>
        <dbReference type="ARBA" id="ARBA00022448"/>
    </source>
</evidence>
<dbReference type="GO" id="GO:0015833">
    <property type="term" value="P:peptide transport"/>
    <property type="evidence" value="ECO:0007669"/>
    <property type="project" value="InterPro"/>
</dbReference>
<keyword evidence="4" id="KW-1003">Cell membrane</keyword>
<dbReference type="InterPro" id="IPR017871">
    <property type="entry name" value="ABC_transporter-like_CS"/>
</dbReference>
<dbReference type="InterPro" id="IPR050388">
    <property type="entry name" value="ABC_Ni/Peptide_Import"/>
</dbReference>
<dbReference type="GO" id="GO:0005524">
    <property type="term" value="F:ATP binding"/>
    <property type="evidence" value="ECO:0007669"/>
    <property type="project" value="UniProtKB-KW"/>
</dbReference>
<dbReference type="OrthoDB" id="4008250at2"/>
<dbReference type="RefSeq" id="WP_100513532.1">
    <property type="nucleotide sequence ID" value="NZ_PEBK01000009.1"/>
</dbReference>
<name>A0A2M9HCW9_9BIFI</name>
<dbReference type="Pfam" id="PF00005">
    <property type="entry name" value="ABC_tran"/>
    <property type="match status" value="2"/>
</dbReference>
<dbReference type="Pfam" id="PF08352">
    <property type="entry name" value="oligo_HPY"/>
    <property type="match status" value="1"/>
</dbReference>
<evidence type="ECO:0000256" key="7">
    <source>
        <dbReference type="ARBA" id="ARBA00023136"/>
    </source>
</evidence>
<dbReference type="PROSITE" id="PS50893">
    <property type="entry name" value="ABC_TRANSPORTER_2"/>
    <property type="match status" value="2"/>
</dbReference>
<dbReference type="NCBIfam" id="NF007739">
    <property type="entry name" value="PRK10419.1"/>
    <property type="match status" value="2"/>
</dbReference>
<dbReference type="InterPro" id="IPR027417">
    <property type="entry name" value="P-loop_NTPase"/>
</dbReference>
<dbReference type="Proteomes" id="UP000231451">
    <property type="component" value="Unassembled WGS sequence"/>
</dbReference>
<dbReference type="GO" id="GO:0016887">
    <property type="term" value="F:ATP hydrolysis activity"/>
    <property type="evidence" value="ECO:0007669"/>
    <property type="project" value="InterPro"/>
</dbReference>
<dbReference type="InterPro" id="IPR003439">
    <property type="entry name" value="ABC_transporter-like_ATP-bd"/>
</dbReference>
<dbReference type="SUPFAM" id="SSF52540">
    <property type="entry name" value="P-loop containing nucleoside triphosphate hydrolases"/>
    <property type="match status" value="2"/>
</dbReference>
<sequence length="635" mass="69680">MSILQVHDVCVNLPTEDGVVHAVQHVSFEVDKGEVFGIVGESGSGKSVLTQAITGLMPGAEVSGTAVFDGMDLLTATPKQLRSMRGNKIGMIFQDPLSSLHPYFTIGSQIVEVIRTHEPHTSREEARRRAIEMLEMVGIKNADQRFGDYPHQFSGGMRQRVMIAMALVLRPEMIIADEPTTALDVTIQKQVLDVLRDMSDRLGTTVIMISHDLTLLGSFADRAMVMYAGHQLETGPVEALFSRPAHPYTLGLLHSSPDAEGDRKRLTPIEGRMPSLLDVPTGCVFAPRCPDATDRCFREAPPRVTLSDGVTVSCWMKTDPTPAEAKPEIDEFVLQRARDRAEEAAAQASRSGATEEWPVDRNAPIAVVNDLHLTYGAGTRNAVEVLKGIDLTVNRGDSIGLVGESGCGKTTLARVIAGLLPATSGKVTLLGKDNATVTKAEWREQRRHVQLVFQDPYGSLNPRRRVGSIIGEPLRIQHHWSGERLKKRVQELMELVGLNPEHYNRYPGEFSGGQRQRIGIARALALDPELIIFDEPVSALDVSIQAQILNLIQDLQDAFGYTYLFISHDLAVVRHVCSRVVVIENGRIVERGDTDRIYDDPQAAFTKRLLAASVRAIPPQSPATASRVMVKEVAA</sequence>
<comment type="similarity">
    <text evidence="2">Belongs to the ABC transporter superfamily.</text>
</comment>
<accession>A0A2M9HCW9</accession>
<organism evidence="9 10">
    <name type="scientific">Bifidobacterium simiarum</name>
    <dbReference type="NCBI Taxonomy" id="2045441"/>
    <lineage>
        <taxon>Bacteria</taxon>
        <taxon>Bacillati</taxon>
        <taxon>Actinomycetota</taxon>
        <taxon>Actinomycetes</taxon>
        <taxon>Bifidobacteriales</taxon>
        <taxon>Bifidobacteriaceae</taxon>
        <taxon>Bifidobacterium</taxon>
    </lineage>
</organism>
<evidence type="ECO:0000256" key="4">
    <source>
        <dbReference type="ARBA" id="ARBA00022475"/>
    </source>
</evidence>
<dbReference type="AlphaFoldDB" id="A0A2M9HCW9"/>
<keyword evidence="7" id="KW-0472">Membrane</keyword>
<gene>
    <name evidence="9" type="ORF">CSQ87_08915</name>
</gene>
<dbReference type="NCBIfam" id="NF008453">
    <property type="entry name" value="PRK11308.1"/>
    <property type="match status" value="2"/>
</dbReference>
<evidence type="ECO:0000256" key="6">
    <source>
        <dbReference type="ARBA" id="ARBA00022840"/>
    </source>
</evidence>
<evidence type="ECO:0000256" key="1">
    <source>
        <dbReference type="ARBA" id="ARBA00004202"/>
    </source>
</evidence>
<evidence type="ECO:0000256" key="2">
    <source>
        <dbReference type="ARBA" id="ARBA00005417"/>
    </source>
</evidence>
<dbReference type="PROSITE" id="PS00211">
    <property type="entry name" value="ABC_TRANSPORTER_1"/>
    <property type="match status" value="2"/>
</dbReference>
<keyword evidence="6 9" id="KW-0067">ATP-binding</keyword>
<comment type="caution">
    <text evidence="9">The sequence shown here is derived from an EMBL/GenBank/DDBJ whole genome shotgun (WGS) entry which is preliminary data.</text>
</comment>
<dbReference type="CDD" id="cd03257">
    <property type="entry name" value="ABC_NikE_OppD_transporters"/>
    <property type="match status" value="2"/>
</dbReference>
<evidence type="ECO:0000256" key="5">
    <source>
        <dbReference type="ARBA" id="ARBA00022741"/>
    </source>
</evidence>
<dbReference type="InterPro" id="IPR013563">
    <property type="entry name" value="Oligopep_ABC_C"/>
</dbReference>
<keyword evidence="3" id="KW-0813">Transport</keyword>